<comment type="caution">
    <text evidence="2">The sequence shown here is derived from an EMBL/GenBank/DDBJ whole genome shotgun (WGS) entry which is preliminary data.</text>
</comment>
<feature type="region of interest" description="Disordered" evidence="1">
    <location>
        <begin position="80"/>
        <end position="105"/>
    </location>
</feature>
<dbReference type="Proteomes" id="UP000289886">
    <property type="component" value="Unassembled WGS sequence"/>
</dbReference>
<feature type="region of interest" description="Disordered" evidence="1">
    <location>
        <begin position="119"/>
        <end position="148"/>
    </location>
</feature>
<accession>A0A444URU7</accession>
<dbReference type="EMBL" id="SCEB01011815">
    <property type="protein sequence ID" value="RXM90892.1"/>
    <property type="molecule type" value="Genomic_DNA"/>
</dbReference>
<evidence type="ECO:0000256" key="1">
    <source>
        <dbReference type="SAM" id="MobiDB-lite"/>
    </source>
</evidence>
<reference evidence="2 3" key="1">
    <citation type="submission" date="2019-01" db="EMBL/GenBank/DDBJ databases">
        <title>Draft Genome and Complete Hox-Cluster Characterization of the Sterlet Sturgeon (Acipenser ruthenus).</title>
        <authorList>
            <person name="Wei Q."/>
        </authorList>
    </citation>
    <scope>NUCLEOTIDE SEQUENCE [LARGE SCALE GENOMIC DNA]</scope>
    <source>
        <strain evidence="2">WHYD16114868_AA</strain>
        <tissue evidence="2">Blood</tissue>
    </source>
</reference>
<name>A0A444URU7_ACIRT</name>
<sequence>MPRPPAVGPEDQSEAPPGTWYPAPLTQKPQMSCRDRQTSLGLPLPVGILPLAAQTLLHCGQASNLCLLLLPTAHRPARLSPRSPCLGPSSLGRQRNQPILKPTRRIGRRWESLNLRVGKGEEVPEAAGPSASPVSAQEEKTAEWTTPL</sequence>
<evidence type="ECO:0000313" key="3">
    <source>
        <dbReference type="Proteomes" id="UP000289886"/>
    </source>
</evidence>
<proteinExistence type="predicted"/>
<dbReference type="AlphaFoldDB" id="A0A444URU7"/>
<feature type="region of interest" description="Disordered" evidence="1">
    <location>
        <begin position="1"/>
        <end position="27"/>
    </location>
</feature>
<organism evidence="2 3">
    <name type="scientific">Acipenser ruthenus</name>
    <name type="common">Sterlet sturgeon</name>
    <dbReference type="NCBI Taxonomy" id="7906"/>
    <lineage>
        <taxon>Eukaryota</taxon>
        <taxon>Metazoa</taxon>
        <taxon>Chordata</taxon>
        <taxon>Craniata</taxon>
        <taxon>Vertebrata</taxon>
        <taxon>Euteleostomi</taxon>
        <taxon>Actinopterygii</taxon>
        <taxon>Chondrostei</taxon>
        <taxon>Acipenseriformes</taxon>
        <taxon>Acipenseridae</taxon>
        <taxon>Acipenser</taxon>
    </lineage>
</organism>
<evidence type="ECO:0000313" key="2">
    <source>
        <dbReference type="EMBL" id="RXM90892.1"/>
    </source>
</evidence>
<keyword evidence="3" id="KW-1185">Reference proteome</keyword>
<protein>
    <submittedName>
        <fullName evidence="2">Uncharacterized protein</fullName>
    </submittedName>
</protein>
<gene>
    <name evidence="2" type="ORF">EOD39_21742</name>
</gene>